<organism evidence="2 3">
    <name type="scientific">Steinernema carpocapsae</name>
    <name type="common">Entomopathogenic nematode</name>
    <dbReference type="NCBI Taxonomy" id="34508"/>
    <lineage>
        <taxon>Eukaryota</taxon>
        <taxon>Metazoa</taxon>
        <taxon>Ecdysozoa</taxon>
        <taxon>Nematoda</taxon>
        <taxon>Chromadorea</taxon>
        <taxon>Rhabditida</taxon>
        <taxon>Tylenchina</taxon>
        <taxon>Panagrolaimomorpha</taxon>
        <taxon>Strongyloidoidea</taxon>
        <taxon>Steinernematidae</taxon>
        <taxon>Steinernema</taxon>
    </lineage>
</organism>
<sequence>MRAKHAEVHNFALAAVKPLRTAANSTAHGVKTSASRLLRAKHSRSTRKQHQTFESASNPSAKRPNYIAVSLLSLSRTQKFEIHRSSSPRILPFPAQAHRAGTTGTTRANRQTPSFCLLRVRILGKCFRSRSSCYGPRISPLT</sequence>
<name>A0A4U5M025_STECR</name>
<dbReference type="AlphaFoldDB" id="A0A4U5M025"/>
<protein>
    <submittedName>
        <fullName evidence="2">Uncharacterized protein</fullName>
    </submittedName>
</protein>
<evidence type="ECO:0000256" key="1">
    <source>
        <dbReference type="SAM" id="MobiDB-lite"/>
    </source>
</evidence>
<evidence type="ECO:0000313" key="2">
    <source>
        <dbReference type="EMBL" id="TKR61957.1"/>
    </source>
</evidence>
<proteinExistence type="predicted"/>
<dbReference type="EMBL" id="AZBU02000010">
    <property type="protein sequence ID" value="TKR61957.1"/>
    <property type="molecule type" value="Genomic_DNA"/>
</dbReference>
<feature type="compositionally biased region" description="Polar residues" evidence="1">
    <location>
        <begin position="22"/>
        <end position="35"/>
    </location>
</feature>
<dbReference type="Proteomes" id="UP000298663">
    <property type="component" value="Unassembled WGS sequence"/>
</dbReference>
<reference evidence="2 3" key="2">
    <citation type="journal article" date="2019" name="G3 (Bethesda)">
        <title>Hybrid Assembly of the Genome of the Entomopathogenic Nematode Steinernema carpocapsae Identifies the X-Chromosome.</title>
        <authorList>
            <person name="Serra L."/>
            <person name="Macchietto M."/>
            <person name="Macias-Munoz A."/>
            <person name="McGill C.J."/>
            <person name="Rodriguez I.M."/>
            <person name="Rodriguez B."/>
            <person name="Murad R."/>
            <person name="Mortazavi A."/>
        </authorList>
    </citation>
    <scope>NUCLEOTIDE SEQUENCE [LARGE SCALE GENOMIC DNA]</scope>
    <source>
        <strain evidence="2 3">ALL</strain>
    </source>
</reference>
<evidence type="ECO:0000313" key="3">
    <source>
        <dbReference type="Proteomes" id="UP000298663"/>
    </source>
</evidence>
<feature type="region of interest" description="Disordered" evidence="1">
    <location>
        <begin position="22"/>
        <end position="61"/>
    </location>
</feature>
<accession>A0A4U5M025</accession>
<feature type="compositionally biased region" description="Basic residues" evidence="1">
    <location>
        <begin position="38"/>
        <end position="50"/>
    </location>
</feature>
<gene>
    <name evidence="2" type="ORF">L596_025982</name>
</gene>
<comment type="caution">
    <text evidence="2">The sequence shown here is derived from an EMBL/GenBank/DDBJ whole genome shotgun (WGS) entry which is preliminary data.</text>
</comment>
<keyword evidence="3" id="KW-1185">Reference proteome</keyword>
<reference evidence="2 3" key="1">
    <citation type="journal article" date="2015" name="Genome Biol.">
        <title>Comparative genomics of Steinernema reveals deeply conserved gene regulatory networks.</title>
        <authorList>
            <person name="Dillman A.R."/>
            <person name="Macchietto M."/>
            <person name="Porter C.F."/>
            <person name="Rogers A."/>
            <person name="Williams B."/>
            <person name="Antoshechkin I."/>
            <person name="Lee M.M."/>
            <person name="Goodwin Z."/>
            <person name="Lu X."/>
            <person name="Lewis E.E."/>
            <person name="Goodrich-Blair H."/>
            <person name="Stock S.P."/>
            <person name="Adams B.J."/>
            <person name="Sternberg P.W."/>
            <person name="Mortazavi A."/>
        </authorList>
    </citation>
    <scope>NUCLEOTIDE SEQUENCE [LARGE SCALE GENOMIC DNA]</scope>
    <source>
        <strain evidence="2 3">ALL</strain>
    </source>
</reference>